<sequence>MRKKNNHGGAIVEFALLCPFLGSLIIGTMVYGTQIVKELELQQVVRDTASMTARGTNFNDPANQMIVSRLGRELNWPDSGGLTSTSPGVVYVSTIEYLDSTCNGVTPVCKNAGYWVFLRSVAFGNTSLHSSNFGAPAACAPTCYDTKQTDGSLYSNDTLNNSLARVSNFTYLGTPDTKVDGFQPGQPAYLVEAAGVTGPWNGGSVSYAFSLF</sequence>
<organism evidence="3">
    <name type="scientific">Solibacter usitatus (strain Ellin6076)</name>
    <dbReference type="NCBI Taxonomy" id="234267"/>
    <lineage>
        <taxon>Bacteria</taxon>
        <taxon>Pseudomonadati</taxon>
        <taxon>Acidobacteriota</taxon>
        <taxon>Terriglobia</taxon>
        <taxon>Bryobacterales</taxon>
        <taxon>Solibacteraceae</taxon>
        <taxon>Candidatus Solibacter</taxon>
    </lineage>
</organism>
<keyword evidence="1" id="KW-1133">Transmembrane helix</keyword>
<dbReference type="EMBL" id="CP000473">
    <property type="protein sequence ID" value="ABJ85503.1"/>
    <property type="molecule type" value="Genomic_DNA"/>
</dbReference>
<reference evidence="3" key="1">
    <citation type="submission" date="2006-10" db="EMBL/GenBank/DDBJ databases">
        <title>Complete sequence of Solibacter usitatus Ellin6076.</title>
        <authorList>
            <consortium name="US DOE Joint Genome Institute"/>
            <person name="Copeland A."/>
            <person name="Lucas S."/>
            <person name="Lapidus A."/>
            <person name="Barry K."/>
            <person name="Detter J.C."/>
            <person name="Glavina del Rio T."/>
            <person name="Hammon N."/>
            <person name="Israni S."/>
            <person name="Dalin E."/>
            <person name="Tice H."/>
            <person name="Pitluck S."/>
            <person name="Thompson L.S."/>
            <person name="Brettin T."/>
            <person name="Bruce D."/>
            <person name="Han C."/>
            <person name="Tapia R."/>
            <person name="Gilna P."/>
            <person name="Schmutz J."/>
            <person name="Larimer F."/>
            <person name="Land M."/>
            <person name="Hauser L."/>
            <person name="Kyrpides N."/>
            <person name="Mikhailova N."/>
            <person name="Janssen P.H."/>
            <person name="Kuske C.R."/>
            <person name="Richardson P."/>
        </authorList>
    </citation>
    <scope>NUCLEOTIDE SEQUENCE</scope>
    <source>
        <strain evidence="3">Ellin6076</strain>
    </source>
</reference>
<dbReference type="KEGG" id="sus:Acid_4544"/>
<dbReference type="OrthoDB" id="7356451at2"/>
<feature type="transmembrane region" description="Helical" evidence="1">
    <location>
        <begin position="12"/>
        <end position="32"/>
    </location>
</feature>
<dbReference type="InterPro" id="IPR012495">
    <property type="entry name" value="TadE-like_dom"/>
</dbReference>
<accession>Q01XW2</accession>
<gene>
    <name evidence="3" type="ordered locus">Acid_4544</name>
</gene>
<keyword evidence="1" id="KW-0812">Transmembrane</keyword>
<dbReference type="InParanoid" id="Q01XW2"/>
<feature type="domain" description="TadE-like" evidence="2">
    <location>
        <begin position="8"/>
        <end position="49"/>
    </location>
</feature>
<name>Q01XW2_SOLUE</name>
<dbReference type="HOGENOM" id="CLU_1299065_0_0_0"/>
<dbReference type="STRING" id="234267.Acid_4544"/>
<keyword evidence="1" id="KW-0472">Membrane</keyword>
<dbReference type="AlphaFoldDB" id="Q01XW2"/>
<dbReference type="Pfam" id="PF07811">
    <property type="entry name" value="TadE"/>
    <property type="match status" value="1"/>
</dbReference>
<evidence type="ECO:0000259" key="2">
    <source>
        <dbReference type="Pfam" id="PF07811"/>
    </source>
</evidence>
<evidence type="ECO:0000313" key="3">
    <source>
        <dbReference type="EMBL" id="ABJ85503.1"/>
    </source>
</evidence>
<evidence type="ECO:0000256" key="1">
    <source>
        <dbReference type="SAM" id="Phobius"/>
    </source>
</evidence>
<proteinExistence type="predicted"/>
<protein>
    <recommendedName>
        <fullName evidence="2">TadE-like domain-containing protein</fullName>
    </recommendedName>
</protein>